<dbReference type="InterPro" id="IPR000086">
    <property type="entry name" value="NUDIX_hydrolase_dom"/>
</dbReference>
<evidence type="ECO:0000313" key="13">
    <source>
        <dbReference type="EMBL" id="VDL62196.1"/>
    </source>
</evidence>
<comment type="function">
    <text evidence="8">Hydrolyzes UDP-glucose to glucose 1-phosphate and UMP and ADP-ribose to ribose 5-phosphate and AMP. The physiological substrate is probably UDP-glucose. Poor activity on other substrates such as ADP-glucose, CDP-glucose, GDP-glucose and GDP-mannose.</text>
</comment>
<accession>A0A0R3SVY7</accession>
<feature type="domain" description="Nudix hydrolase" evidence="12">
    <location>
        <begin position="243"/>
        <end position="400"/>
    </location>
</feature>
<dbReference type="Gene3D" id="3.90.79.10">
    <property type="entry name" value="Nucleoside Triphosphate Pyrophosphohydrolase"/>
    <property type="match status" value="2"/>
</dbReference>
<dbReference type="NCBIfam" id="TIGR00052">
    <property type="entry name" value="nudix-type nucleoside diphosphatase, YffH/AdpP family"/>
    <property type="match status" value="1"/>
</dbReference>
<keyword evidence="4" id="KW-0963">Cytoplasm</keyword>
<organism evidence="15">
    <name type="scientific">Hymenolepis diminuta</name>
    <name type="common">Rat tapeworm</name>
    <dbReference type="NCBI Taxonomy" id="6216"/>
    <lineage>
        <taxon>Eukaryota</taxon>
        <taxon>Metazoa</taxon>
        <taxon>Spiralia</taxon>
        <taxon>Lophotrochozoa</taxon>
        <taxon>Platyhelminthes</taxon>
        <taxon>Cestoda</taxon>
        <taxon>Eucestoda</taxon>
        <taxon>Cyclophyllidea</taxon>
        <taxon>Hymenolepididae</taxon>
        <taxon>Hymenolepis</taxon>
    </lineage>
</organism>
<evidence type="ECO:0000256" key="5">
    <source>
        <dbReference type="ARBA" id="ARBA00022801"/>
    </source>
</evidence>
<evidence type="ECO:0000256" key="8">
    <source>
        <dbReference type="ARBA" id="ARBA00054674"/>
    </source>
</evidence>
<evidence type="ECO:0000256" key="3">
    <source>
        <dbReference type="ARBA" id="ARBA00011738"/>
    </source>
</evidence>
<comment type="cofactor">
    <cofactor evidence="1">
        <name>Mg(2+)</name>
        <dbReference type="ChEBI" id="CHEBI:18420"/>
    </cofactor>
</comment>
<reference evidence="15" key="1">
    <citation type="submission" date="2017-02" db="UniProtKB">
        <authorList>
            <consortium name="WormBaseParasite"/>
        </authorList>
    </citation>
    <scope>IDENTIFICATION</scope>
</reference>
<dbReference type="EC" id="3.6.1.45" evidence="9"/>
<evidence type="ECO:0000259" key="12">
    <source>
        <dbReference type="PROSITE" id="PS51462"/>
    </source>
</evidence>
<evidence type="ECO:0000256" key="6">
    <source>
        <dbReference type="ARBA" id="ARBA00022842"/>
    </source>
</evidence>
<gene>
    <name evidence="13" type="ORF">HDID_LOCUS9778</name>
</gene>
<dbReference type="CDD" id="cd18887">
    <property type="entry name" value="NUDIX_UGPPase_Nudt14"/>
    <property type="match status" value="1"/>
</dbReference>
<dbReference type="FunFam" id="3.90.79.10:FF:000035">
    <property type="entry name" value="Uridine diphosphate glucose pyrophosphatase"/>
    <property type="match status" value="1"/>
</dbReference>
<dbReference type="PANTHER" id="PTHR11839">
    <property type="entry name" value="UDP/ADP-SUGAR PYROPHOSPHATASE"/>
    <property type="match status" value="1"/>
</dbReference>
<dbReference type="PROSITE" id="PS51462">
    <property type="entry name" value="NUDIX"/>
    <property type="match status" value="2"/>
</dbReference>
<keyword evidence="5" id="KW-0378">Hydrolase</keyword>
<dbReference type="GO" id="GO:0046872">
    <property type="term" value="F:metal ion binding"/>
    <property type="evidence" value="ECO:0007669"/>
    <property type="project" value="InterPro"/>
</dbReference>
<evidence type="ECO:0000313" key="14">
    <source>
        <dbReference type="Proteomes" id="UP000274504"/>
    </source>
</evidence>
<proteinExistence type="predicted"/>
<dbReference type="InterPro" id="IPR004385">
    <property type="entry name" value="NDP_pyrophosphatase"/>
</dbReference>
<keyword evidence="6" id="KW-0460">Magnesium</keyword>
<comment type="catalytic activity">
    <reaction evidence="7">
        <text>UDP-sugar + H2O = UMP + alpha-D-aldose 1-phosphate.</text>
        <dbReference type="EC" id="3.6.1.45"/>
    </reaction>
</comment>
<comment type="subunit">
    <text evidence="3">Homodimer.</text>
</comment>
<comment type="subcellular location">
    <subcellularLocation>
        <location evidence="2">Cytoplasm</location>
    </subcellularLocation>
</comment>
<dbReference type="GO" id="GO:0019693">
    <property type="term" value="P:ribose phosphate metabolic process"/>
    <property type="evidence" value="ECO:0007669"/>
    <property type="project" value="TreeGrafter"/>
</dbReference>
<protein>
    <recommendedName>
        <fullName evidence="10">Uridine diphosphate glucose pyrophosphatase NUDT14</fullName>
        <ecNumber evidence="9">3.6.1.45</ecNumber>
    </recommendedName>
    <alternativeName>
        <fullName evidence="11">Nucleoside diphosphate-linked moiety X motif 14</fullName>
    </alternativeName>
</protein>
<evidence type="ECO:0000256" key="4">
    <source>
        <dbReference type="ARBA" id="ARBA00022490"/>
    </source>
</evidence>
<dbReference type="GO" id="GO:0005737">
    <property type="term" value="C:cytoplasm"/>
    <property type="evidence" value="ECO:0007669"/>
    <property type="project" value="UniProtKB-SubCell"/>
</dbReference>
<dbReference type="GO" id="GO:0006753">
    <property type="term" value="P:nucleoside phosphate metabolic process"/>
    <property type="evidence" value="ECO:0007669"/>
    <property type="project" value="TreeGrafter"/>
</dbReference>
<evidence type="ECO:0000313" key="15">
    <source>
        <dbReference type="WBParaSite" id="HDID_0000978001-mRNA-1"/>
    </source>
</evidence>
<dbReference type="SUPFAM" id="SSF55811">
    <property type="entry name" value="Nudix"/>
    <property type="match status" value="2"/>
</dbReference>
<sequence length="413" mass="45406">MALIENFEVSALTEKSRFVAPFRIHYRKNGVNRTWDGVKAHDGVSILIYNRDRKSFVFVKQFRPVVYYANLRIREGENAASVASAPHTPIGSDGKPIVLPSSLGETLELCAGIIDKADKSLEEIASIELYEECGYRVDPSRLRKITTVSASVGLSGSVATVFYTEVGNSDLDPSAGGGNPDEGEVIEVVYWPVTSTTFFLISNPPPASPLNLSIFYAIVNGIGFELFIPSRYNGINRTVDGVKSHSDVSILIYNQDRKSLVLVKQLRPVVYYVQLQNISNGDNPPEDFGYTLELCAGIVDKPDLSLEEIAAAEVHEECGYRVDPSRLNKFSTVITNERLTAASGCIYYLEVGDNDLDSAAGGGNADDGECIEVVYWPIDRIDELLTLTETKTHVSDITVLAVLWFQLHILPSL</sequence>
<evidence type="ECO:0000256" key="7">
    <source>
        <dbReference type="ARBA" id="ARBA00051086"/>
    </source>
</evidence>
<dbReference type="Proteomes" id="UP000274504">
    <property type="component" value="Unassembled WGS sequence"/>
</dbReference>
<dbReference type="EMBL" id="UYSG01011394">
    <property type="protein sequence ID" value="VDL62196.1"/>
    <property type="molecule type" value="Genomic_DNA"/>
</dbReference>
<evidence type="ECO:0000256" key="1">
    <source>
        <dbReference type="ARBA" id="ARBA00001946"/>
    </source>
</evidence>
<evidence type="ECO:0000256" key="9">
    <source>
        <dbReference type="ARBA" id="ARBA00066480"/>
    </source>
</evidence>
<dbReference type="WBParaSite" id="HDID_0000978001-mRNA-1">
    <property type="protein sequence ID" value="HDID_0000978001-mRNA-1"/>
    <property type="gene ID" value="HDID_0000978001"/>
</dbReference>
<feature type="domain" description="Nudix hydrolase" evidence="12">
    <location>
        <begin position="39"/>
        <end position="213"/>
    </location>
</feature>
<dbReference type="InterPro" id="IPR015797">
    <property type="entry name" value="NUDIX_hydrolase-like_dom_sf"/>
</dbReference>
<reference evidence="13 14" key="2">
    <citation type="submission" date="2018-11" db="EMBL/GenBank/DDBJ databases">
        <authorList>
            <consortium name="Pathogen Informatics"/>
        </authorList>
    </citation>
    <scope>NUCLEOTIDE SEQUENCE [LARGE SCALE GENOMIC DNA]</scope>
</reference>
<evidence type="ECO:0000256" key="2">
    <source>
        <dbReference type="ARBA" id="ARBA00004496"/>
    </source>
</evidence>
<dbReference type="OrthoDB" id="10249920at2759"/>
<evidence type="ECO:0000256" key="11">
    <source>
        <dbReference type="ARBA" id="ARBA00080475"/>
    </source>
</evidence>
<evidence type="ECO:0000256" key="10">
    <source>
        <dbReference type="ARBA" id="ARBA00071467"/>
    </source>
</evidence>
<dbReference type="PANTHER" id="PTHR11839:SF15">
    <property type="entry name" value="URIDINE DIPHOSPHATE GLUCOSE PYROPHOSPHATASE NUDT14"/>
    <property type="match status" value="1"/>
</dbReference>
<dbReference type="AlphaFoldDB" id="A0A0R3SVY7"/>
<dbReference type="GO" id="GO:0008768">
    <property type="term" value="F:UDP-sugar diphosphatase activity"/>
    <property type="evidence" value="ECO:0007669"/>
    <property type="project" value="UniProtKB-EC"/>
</dbReference>
<name>A0A0R3SVY7_HYMDI</name>
<dbReference type="STRING" id="6216.A0A0R3SVY7"/>